<evidence type="ECO:0000313" key="2">
    <source>
        <dbReference type="EMBL" id="CCD52884.1"/>
    </source>
</evidence>
<sequence length="53" mass="5815">MEARLEPVSNMTSPKSQISFPLTRQPLEIGSNSFTHAATRPFDSLLEKEAPGV</sequence>
<evidence type="ECO:0000256" key="1">
    <source>
        <dbReference type="SAM" id="MobiDB-lite"/>
    </source>
</evidence>
<feature type="region of interest" description="Disordered" evidence="1">
    <location>
        <begin position="1"/>
        <end position="53"/>
    </location>
</feature>
<organism evidence="2 3">
    <name type="scientific">Botryotinia fuckeliana (strain T4)</name>
    <name type="common">Noble rot fungus</name>
    <name type="synonym">Botrytis cinerea</name>
    <dbReference type="NCBI Taxonomy" id="999810"/>
    <lineage>
        <taxon>Eukaryota</taxon>
        <taxon>Fungi</taxon>
        <taxon>Dikarya</taxon>
        <taxon>Ascomycota</taxon>
        <taxon>Pezizomycotina</taxon>
        <taxon>Leotiomycetes</taxon>
        <taxon>Helotiales</taxon>
        <taxon>Sclerotiniaceae</taxon>
        <taxon>Botrytis</taxon>
    </lineage>
</organism>
<proteinExistence type="predicted"/>
<dbReference type="AlphaFoldDB" id="G2YMN6"/>
<reference evidence="3" key="1">
    <citation type="journal article" date="2011" name="PLoS Genet.">
        <title>Genomic analysis of the necrotrophic fungal pathogens Sclerotinia sclerotiorum and Botrytis cinerea.</title>
        <authorList>
            <person name="Amselem J."/>
            <person name="Cuomo C.A."/>
            <person name="van Kan J.A."/>
            <person name="Viaud M."/>
            <person name="Benito E.P."/>
            <person name="Couloux A."/>
            <person name="Coutinho P.M."/>
            <person name="de Vries R.P."/>
            <person name="Dyer P.S."/>
            <person name="Fillinger S."/>
            <person name="Fournier E."/>
            <person name="Gout L."/>
            <person name="Hahn M."/>
            <person name="Kohn L."/>
            <person name="Lapalu N."/>
            <person name="Plummer K.M."/>
            <person name="Pradier J.M."/>
            <person name="Quevillon E."/>
            <person name="Sharon A."/>
            <person name="Simon A."/>
            <person name="ten Have A."/>
            <person name="Tudzynski B."/>
            <person name="Tudzynski P."/>
            <person name="Wincker P."/>
            <person name="Andrew M."/>
            <person name="Anthouard V."/>
            <person name="Beever R.E."/>
            <person name="Beffa R."/>
            <person name="Benoit I."/>
            <person name="Bouzid O."/>
            <person name="Brault B."/>
            <person name="Chen Z."/>
            <person name="Choquer M."/>
            <person name="Collemare J."/>
            <person name="Cotton P."/>
            <person name="Danchin E.G."/>
            <person name="Da Silva C."/>
            <person name="Gautier A."/>
            <person name="Giraud C."/>
            <person name="Giraud T."/>
            <person name="Gonzalez C."/>
            <person name="Grossetete S."/>
            <person name="Guldener U."/>
            <person name="Henrissat B."/>
            <person name="Howlett B.J."/>
            <person name="Kodira C."/>
            <person name="Kretschmer M."/>
            <person name="Lappartient A."/>
            <person name="Leroch M."/>
            <person name="Levis C."/>
            <person name="Mauceli E."/>
            <person name="Neuveglise C."/>
            <person name="Oeser B."/>
            <person name="Pearson M."/>
            <person name="Poulain J."/>
            <person name="Poussereau N."/>
            <person name="Quesneville H."/>
            <person name="Rascle C."/>
            <person name="Schumacher J."/>
            <person name="Segurens B."/>
            <person name="Sexton A."/>
            <person name="Silva E."/>
            <person name="Sirven C."/>
            <person name="Soanes D.M."/>
            <person name="Talbot N.J."/>
            <person name="Templeton M."/>
            <person name="Yandava C."/>
            <person name="Yarden O."/>
            <person name="Zeng Q."/>
            <person name="Rollins J.A."/>
            <person name="Lebrun M.H."/>
            <person name="Dickman M."/>
        </authorList>
    </citation>
    <scope>NUCLEOTIDE SEQUENCE [LARGE SCALE GENOMIC DNA]</scope>
    <source>
        <strain evidence="3">T4</strain>
    </source>
</reference>
<accession>G2YMN6</accession>
<dbReference type="InParanoid" id="G2YMN6"/>
<name>G2YMN6_BOTF4</name>
<feature type="compositionally biased region" description="Polar residues" evidence="1">
    <location>
        <begin position="9"/>
        <end position="22"/>
    </location>
</feature>
<dbReference type="Proteomes" id="UP000008177">
    <property type="component" value="Unplaced contigs"/>
</dbReference>
<dbReference type="HOGENOM" id="CLU_3068430_0_0_1"/>
<gene>
    <name evidence="2" type="ORF">BofuT4_P138080.1</name>
</gene>
<evidence type="ECO:0000313" key="3">
    <source>
        <dbReference type="Proteomes" id="UP000008177"/>
    </source>
</evidence>
<protein>
    <submittedName>
        <fullName evidence="2">Uncharacterized protein</fullName>
    </submittedName>
</protein>
<dbReference type="EMBL" id="FQ790345">
    <property type="protein sequence ID" value="CCD52884.1"/>
    <property type="molecule type" value="Genomic_DNA"/>
</dbReference>